<reference evidence="1" key="1">
    <citation type="submission" date="2023-03" db="EMBL/GenBank/DDBJ databases">
        <title>MT1 and MT2 Draft Genomes of Novel Species.</title>
        <authorList>
            <person name="Venkateswaran K."/>
        </authorList>
    </citation>
    <scope>NUCLEOTIDE SEQUENCE</scope>
    <source>
        <strain evidence="1">F6_3S_P_1C</strain>
    </source>
</reference>
<sequence>MNKVGEKRVERGKINATKAHGEWEFEDFKHSFHLEKSVDFQG</sequence>
<name>A0ABT8J6M0_9BACL</name>
<dbReference type="RefSeq" id="WP_301245324.1">
    <property type="nucleotide sequence ID" value="NZ_JAROCD010000003.1"/>
</dbReference>
<protein>
    <submittedName>
        <fullName evidence="1">Uncharacterized protein</fullName>
    </submittedName>
</protein>
<keyword evidence="2" id="KW-1185">Reference proteome</keyword>
<proteinExistence type="predicted"/>
<dbReference type="Proteomes" id="UP001174205">
    <property type="component" value="Unassembled WGS sequence"/>
</dbReference>
<dbReference type="EMBL" id="JAROCD010000003">
    <property type="protein sequence ID" value="MDN4600711.1"/>
    <property type="molecule type" value="Genomic_DNA"/>
</dbReference>
<organism evidence="1 2">
    <name type="scientific">Paenibacillus vandeheii</name>
    <dbReference type="NCBI Taxonomy" id="3035917"/>
    <lineage>
        <taxon>Bacteria</taxon>
        <taxon>Bacillati</taxon>
        <taxon>Bacillota</taxon>
        <taxon>Bacilli</taxon>
        <taxon>Bacillales</taxon>
        <taxon>Paenibacillaceae</taxon>
        <taxon>Paenibacillus</taxon>
    </lineage>
</organism>
<gene>
    <name evidence="1" type="ORF">P5G61_05695</name>
</gene>
<evidence type="ECO:0000313" key="2">
    <source>
        <dbReference type="Proteomes" id="UP001174205"/>
    </source>
</evidence>
<comment type="caution">
    <text evidence="1">The sequence shown here is derived from an EMBL/GenBank/DDBJ whole genome shotgun (WGS) entry which is preliminary data.</text>
</comment>
<accession>A0ABT8J6M0</accession>
<evidence type="ECO:0000313" key="1">
    <source>
        <dbReference type="EMBL" id="MDN4600711.1"/>
    </source>
</evidence>